<evidence type="ECO:0000313" key="3">
    <source>
        <dbReference type="Proteomes" id="UP000653305"/>
    </source>
</evidence>
<dbReference type="InterPro" id="IPR036249">
    <property type="entry name" value="Thioredoxin-like_sf"/>
</dbReference>
<keyword evidence="3" id="KW-1185">Reference proteome</keyword>
<keyword evidence="1 2" id="KW-0812">Transmembrane</keyword>
<evidence type="ECO:0000313" key="2">
    <source>
        <dbReference type="EMBL" id="GFP96705.1"/>
    </source>
</evidence>
<evidence type="ECO:0000256" key="1">
    <source>
        <dbReference type="SAM" id="Phobius"/>
    </source>
</evidence>
<accession>A0A830CNS6</accession>
<keyword evidence="1" id="KW-1133">Transmembrane helix</keyword>
<comment type="caution">
    <text evidence="2">The sequence shown here is derived from an EMBL/GenBank/DDBJ whole genome shotgun (WGS) entry which is preliminary data.</text>
</comment>
<dbReference type="SUPFAM" id="SSF52833">
    <property type="entry name" value="Thioredoxin-like"/>
    <property type="match status" value="1"/>
</dbReference>
<sequence length="311" mass="35278">MSSNNRNWMNRMVSEPYYLLHFLAFFSYIPLRCSAAQVLSPLRSAHLLHREIQALLVFCVLAAIKVVKTESWEAFTSDILLSAKIFLAAIALVMDYHLALWYAVAFLGTTNQLTPLQLETLLTEGSTSRFWMVEFRSLSTSSCIRSSSFFPELSITFSNKNLSFGIIDIGLFPNVAEKFGITLGSLHQLPTYILFHDGAVISRLPEMDYEAKVFDSPVSKRLVCRHFELDKLFLDYINVVSSFSGPTLRACDLLYFFAPLLWAPTTSCRLTPEPAHLTTSFHASTYYDTRGILFLGHRMCMCTRTWAVSLL</sequence>
<gene>
    <name evidence="2" type="ORF">PHJA_001814600</name>
</gene>
<dbReference type="AlphaFoldDB" id="A0A830CNS6"/>
<proteinExistence type="predicted"/>
<dbReference type="Gene3D" id="3.40.30.10">
    <property type="entry name" value="Glutaredoxin"/>
    <property type="match status" value="1"/>
</dbReference>
<keyword evidence="1" id="KW-0472">Membrane</keyword>
<name>A0A830CNS6_9LAMI</name>
<feature type="transmembrane region" description="Helical" evidence="1">
    <location>
        <begin position="79"/>
        <end position="104"/>
    </location>
</feature>
<organism evidence="2 3">
    <name type="scientific">Phtheirospermum japonicum</name>
    <dbReference type="NCBI Taxonomy" id="374723"/>
    <lineage>
        <taxon>Eukaryota</taxon>
        <taxon>Viridiplantae</taxon>
        <taxon>Streptophyta</taxon>
        <taxon>Embryophyta</taxon>
        <taxon>Tracheophyta</taxon>
        <taxon>Spermatophyta</taxon>
        <taxon>Magnoliopsida</taxon>
        <taxon>eudicotyledons</taxon>
        <taxon>Gunneridae</taxon>
        <taxon>Pentapetalae</taxon>
        <taxon>asterids</taxon>
        <taxon>lamiids</taxon>
        <taxon>Lamiales</taxon>
        <taxon>Orobanchaceae</taxon>
        <taxon>Orobanchaceae incertae sedis</taxon>
        <taxon>Phtheirospermum</taxon>
    </lineage>
</organism>
<dbReference type="Proteomes" id="UP000653305">
    <property type="component" value="Unassembled WGS sequence"/>
</dbReference>
<dbReference type="EMBL" id="BMAC01000452">
    <property type="protein sequence ID" value="GFP96705.1"/>
    <property type="molecule type" value="Genomic_DNA"/>
</dbReference>
<reference evidence="2" key="1">
    <citation type="submission" date="2020-07" db="EMBL/GenBank/DDBJ databases">
        <title>Ethylene signaling mediates host invasion by parasitic plants.</title>
        <authorList>
            <person name="Yoshida S."/>
        </authorList>
    </citation>
    <scope>NUCLEOTIDE SEQUENCE</scope>
    <source>
        <strain evidence="2">Okayama</strain>
    </source>
</reference>
<dbReference type="OrthoDB" id="20229at2759"/>
<protein>
    <submittedName>
        <fullName evidence="2">Thioredoxin-related transmembrane protein 2</fullName>
    </submittedName>
</protein>